<evidence type="ECO:0000256" key="2">
    <source>
        <dbReference type="ARBA" id="ARBA00008787"/>
    </source>
</evidence>
<keyword evidence="7" id="KW-0969">Cilium</keyword>
<dbReference type="PATRIC" id="fig|42253.5.peg.2118"/>
<evidence type="ECO:0000256" key="4">
    <source>
        <dbReference type="ARBA" id="ARBA00022795"/>
    </source>
</evidence>
<comment type="similarity">
    <text evidence="2 6">Belongs to the FliS family.</text>
</comment>
<keyword evidence="4 6" id="KW-1005">Bacterial flagellum biogenesis</keyword>
<dbReference type="SUPFAM" id="SSF101116">
    <property type="entry name" value="Flagellar export chaperone FliS"/>
    <property type="match status" value="1"/>
</dbReference>
<evidence type="ECO:0000256" key="3">
    <source>
        <dbReference type="ARBA" id="ARBA00022490"/>
    </source>
</evidence>
<evidence type="ECO:0000256" key="6">
    <source>
        <dbReference type="PIRNR" id="PIRNR039090"/>
    </source>
</evidence>
<reference evidence="7 8" key="1">
    <citation type="journal article" date="2015" name="Proc. Natl. Acad. Sci. U.S.A.">
        <title>Expanded metabolic versatility of ubiquitous nitrite-oxidizing bacteria from the genus Nitrospira.</title>
        <authorList>
            <person name="Koch H."/>
            <person name="Lucker S."/>
            <person name="Albertsen M."/>
            <person name="Kitzinger K."/>
            <person name="Herbold C."/>
            <person name="Spieck E."/>
            <person name="Nielsen P.H."/>
            <person name="Wagner M."/>
            <person name="Daims H."/>
        </authorList>
    </citation>
    <scope>NUCLEOTIDE SEQUENCE [LARGE SCALE GENOMIC DNA]</scope>
    <source>
        <strain evidence="7 8">NSP M-1</strain>
    </source>
</reference>
<dbReference type="PIRSF" id="PIRSF039090">
    <property type="entry name" value="Flis"/>
    <property type="match status" value="1"/>
</dbReference>
<name>A0A0K2GC76_NITMO</name>
<dbReference type="KEGG" id="nmv:NITMOv2_2149"/>
<dbReference type="OrthoDB" id="1524959at2"/>
<dbReference type="EMBL" id="CP011801">
    <property type="protein sequence ID" value="ALA58566.1"/>
    <property type="molecule type" value="Genomic_DNA"/>
</dbReference>
<dbReference type="GO" id="GO:0071973">
    <property type="term" value="P:bacterial-type flagellum-dependent cell motility"/>
    <property type="evidence" value="ECO:0007669"/>
    <property type="project" value="TreeGrafter"/>
</dbReference>
<keyword evidence="8" id="KW-1185">Reference proteome</keyword>
<keyword evidence="5" id="KW-0143">Chaperone</keyword>
<dbReference type="AlphaFoldDB" id="A0A0K2GC76"/>
<protein>
    <recommendedName>
        <fullName evidence="6">Flagellar secretion chaperone FliS</fullName>
    </recommendedName>
</protein>
<comment type="subcellular location">
    <subcellularLocation>
        <location evidence="1 6">Cytoplasm</location>
        <location evidence="1 6">Cytosol</location>
    </subcellularLocation>
</comment>
<evidence type="ECO:0000313" key="8">
    <source>
        <dbReference type="Proteomes" id="UP000069205"/>
    </source>
</evidence>
<proteinExistence type="inferred from homology"/>
<dbReference type="InterPro" id="IPR003713">
    <property type="entry name" value="FliS"/>
</dbReference>
<dbReference type="Gene3D" id="1.20.120.340">
    <property type="entry name" value="Flagellar protein FliS"/>
    <property type="match status" value="1"/>
</dbReference>
<keyword evidence="7" id="KW-0966">Cell projection</keyword>
<organism evidence="7 8">
    <name type="scientific">Nitrospira moscoviensis</name>
    <dbReference type="NCBI Taxonomy" id="42253"/>
    <lineage>
        <taxon>Bacteria</taxon>
        <taxon>Pseudomonadati</taxon>
        <taxon>Nitrospirota</taxon>
        <taxon>Nitrospiria</taxon>
        <taxon>Nitrospirales</taxon>
        <taxon>Nitrospiraceae</taxon>
        <taxon>Nitrospira</taxon>
    </lineage>
</organism>
<gene>
    <name evidence="7" type="primary">fliS</name>
    <name evidence="7" type="ORF">NITMOv2_2149</name>
</gene>
<keyword evidence="7" id="KW-0282">Flagellum</keyword>
<evidence type="ECO:0000313" key="7">
    <source>
        <dbReference type="EMBL" id="ALA58566.1"/>
    </source>
</evidence>
<dbReference type="Proteomes" id="UP000069205">
    <property type="component" value="Chromosome"/>
</dbReference>
<evidence type="ECO:0000256" key="5">
    <source>
        <dbReference type="ARBA" id="ARBA00023186"/>
    </source>
</evidence>
<dbReference type="NCBIfam" id="TIGR00208">
    <property type="entry name" value="fliS"/>
    <property type="match status" value="1"/>
</dbReference>
<dbReference type="STRING" id="42253.NITMOv2_2149"/>
<dbReference type="PANTHER" id="PTHR34773:SF1">
    <property type="entry name" value="FLAGELLAR SECRETION CHAPERONE FLIS"/>
    <property type="match status" value="1"/>
</dbReference>
<dbReference type="CDD" id="cd16098">
    <property type="entry name" value="FliS"/>
    <property type="match status" value="1"/>
</dbReference>
<dbReference type="PANTHER" id="PTHR34773">
    <property type="entry name" value="FLAGELLAR SECRETION CHAPERONE FLIS"/>
    <property type="match status" value="1"/>
</dbReference>
<dbReference type="Pfam" id="PF02561">
    <property type="entry name" value="FliS"/>
    <property type="match status" value="1"/>
</dbReference>
<keyword evidence="3 6" id="KW-0963">Cytoplasm</keyword>
<sequence length="131" mass="14764">MLTSYTRQYQQTQIMTSSGVQIVVLLYDAAIQSIELARRGIETNNLQDKGRFLGRAISIVGELNSVLDFERGGEIARSLRRLYEYMLTELVAANARHNTRHLDGPLRCLTTLRDGWREVAAQQQTPVAAGR</sequence>
<dbReference type="GO" id="GO:0005829">
    <property type="term" value="C:cytosol"/>
    <property type="evidence" value="ECO:0007669"/>
    <property type="project" value="UniProtKB-SubCell"/>
</dbReference>
<dbReference type="RefSeq" id="WP_053379715.1">
    <property type="nucleotide sequence ID" value="NZ_CP011801.1"/>
</dbReference>
<dbReference type="GO" id="GO:0044780">
    <property type="term" value="P:bacterial-type flagellum assembly"/>
    <property type="evidence" value="ECO:0007669"/>
    <property type="project" value="InterPro"/>
</dbReference>
<dbReference type="InterPro" id="IPR036584">
    <property type="entry name" value="FliS_sf"/>
</dbReference>
<accession>A0A0K2GC76</accession>
<evidence type="ECO:0000256" key="1">
    <source>
        <dbReference type="ARBA" id="ARBA00004514"/>
    </source>
</evidence>